<protein>
    <recommendedName>
        <fullName evidence="3">C2H2-type domain-containing protein</fullName>
    </recommendedName>
</protein>
<dbReference type="AlphaFoldDB" id="A0A9P7DAI6"/>
<evidence type="ECO:0000313" key="1">
    <source>
        <dbReference type="EMBL" id="KAG1785088.1"/>
    </source>
</evidence>
<reference evidence="1" key="1">
    <citation type="journal article" date="2020" name="New Phytol.">
        <title>Comparative genomics reveals dynamic genome evolution in host specialist ectomycorrhizal fungi.</title>
        <authorList>
            <person name="Lofgren L.A."/>
            <person name="Nguyen N.H."/>
            <person name="Vilgalys R."/>
            <person name="Ruytinx J."/>
            <person name="Liao H.L."/>
            <person name="Branco S."/>
            <person name="Kuo A."/>
            <person name="LaButti K."/>
            <person name="Lipzen A."/>
            <person name="Andreopoulos W."/>
            <person name="Pangilinan J."/>
            <person name="Riley R."/>
            <person name="Hundley H."/>
            <person name="Na H."/>
            <person name="Barry K."/>
            <person name="Grigoriev I.V."/>
            <person name="Stajich J.E."/>
            <person name="Kennedy P.G."/>
        </authorList>
    </citation>
    <scope>NUCLEOTIDE SEQUENCE</scope>
    <source>
        <strain evidence="1">S12</strain>
    </source>
</reference>
<organism evidence="1 2">
    <name type="scientific">Suillus plorans</name>
    <dbReference type="NCBI Taxonomy" id="116603"/>
    <lineage>
        <taxon>Eukaryota</taxon>
        <taxon>Fungi</taxon>
        <taxon>Dikarya</taxon>
        <taxon>Basidiomycota</taxon>
        <taxon>Agaricomycotina</taxon>
        <taxon>Agaricomycetes</taxon>
        <taxon>Agaricomycetidae</taxon>
        <taxon>Boletales</taxon>
        <taxon>Suillineae</taxon>
        <taxon>Suillaceae</taxon>
        <taxon>Suillus</taxon>
    </lineage>
</organism>
<proteinExistence type="predicted"/>
<gene>
    <name evidence="1" type="ORF">HD556DRAFT_1451054</name>
</gene>
<dbReference type="Proteomes" id="UP000719766">
    <property type="component" value="Unassembled WGS sequence"/>
</dbReference>
<evidence type="ECO:0008006" key="3">
    <source>
        <dbReference type="Google" id="ProtNLM"/>
    </source>
</evidence>
<name>A0A9P7DAI6_9AGAM</name>
<comment type="caution">
    <text evidence="1">The sequence shown here is derived from an EMBL/GenBank/DDBJ whole genome shotgun (WGS) entry which is preliminary data.</text>
</comment>
<dbReference type="Pfam" id="PF18759">
    <property type="entry name" value="Plavaka"/>
    <property type="match status" value="1"/>
</dbReference>
<evidence type="ECO:0000313" key="2">
    <source>
        <dbReference type="Proteomes" id="UP000719766"/>
    </source>
</evidence>
<dbReference type="RefSeq" id="XP_041152573.1">
    <property type="nucleotide sequence ID" value="XM_041307869.1"/>
</dbReference>
<accession>A0A9P7DAI6</accession>
<sequence length="548" mass="62626">MPHCPSCGKVLKDHMSVARHMSQPRSGCNTWLDNIIKLNTMIPPTDDHPMDPMDNNGLPMPYYEPGLGDEDNTYIFHGQEEDITLEAHDGIWDQGKDANSEVTDYFPNSPLAYEDGYMFLGLFNADENSVYRKTNLYFPFSSRRDWQVAAWLLRSGLSMGKIDSFLSLDMIKDLPLSFRSAKELRGRAEMLPSGPHWKSQIIPMSHPTKSPVILYWRDPLECIASIFNHPLFHNCMDFTPCKVYTTAERLCRIYTEWMMENNAWDMQFIHKRKRMKGVLEGRLIHQCLDIVLEPLKQAARKGIMLSDPIGQSHYCFTALASYIADTPEAMMLATVGGKTSPVTMAMYKHFKDDFQHEPRMKSTTLAQLAVVRSHADPIDLEAFFHEAQKFHLNGVAKPFFRNWILAEPSHFFTPESLHHLHKEFFDHDAQWLICAVGESEINFRFSVLQPATGYCHFPGGISKLKQVIGRCQRDMQRYIIAVCADAAPARIITALRALMQFCYLVQSPRLDDDNLKRISGALHEFHANKDAIIDAGARRGKGNRPITH</sequence>
<dbReference type="InterPro" id="IPR041078">
    <property type="entry name" value="Plavaka"/>
</dbReference>
<dbReference type="EMBL" id="JABBWE010000119">
    <property type="protein sequence ID" value="KAG1785088.1"/>
    <property type="molecule type" value="Genomic_DNA"/>
</dbReference>
<dbReference type="OrthoDB" id="3232986at2759"/>
<dbReference type="GeneID" id="64601633"/>
<keyword evidence="2" id="KW-1185">Reference proteome</keyword>